<comment type="caution">
    <text evidence="9">The sequence shown here is derived from an EMBL/GenBank/DDBJ whole genome shotgun (WGS) entry which is preliminary data.</text>
</comment>
<protein>
    <recommendedName>
        <fullName evidence="8">Peptidase S8/S53 domain-containing protein</fullName>
    </recommendedName>
</protein>
<keyword evidence="7" id="KW-0732">Signal</keyword>
<keyword evidence="3 4" id="KW-0720">Serine protease</keyword>
<dbReference type="GO" id="GO:0005886">
    <property type="term" value="C:plasma membrane"/>
    <property type="evidence" value="ECO:0007669"/>
    <property type="project" value="TreeGrafter"/>
</dbReference>
<dbReference type="PRINTS" id="PR00723">
    <property type="entry name" value="SUBTILISIN"/>
</dbReference>
<dbReference type="EMBL" id="QURH01000146">
    <property type="protein sequence ID" value="RFU42218.1"/>
    <property type="molecule type" value="Genomic_DNA"/>
</dbReference>
<feature type="active site" description="Charge relay system" evidence="4">
    <location>
        <position position="266"/>
    </location>
</feature>
<evidence type="ECO:0000256" key="2">
    <source>
        <dbReference type="ARBA" id="ARBA00022801"/>
    </source>
</evidence>
<keyword evidence="6" id="KW-0472">Membrane</keyword>
<keyword evidence="2 4" id="KW-0378">Hydrolase</keyword>
<feature type="domain" description="Peptidase S8/S53" evidence="8">
    <location>
        <begin position="58"/>
        <end position="314"/>
    </location>
</feature>
<feature type="compositionally biased region" description="Low complexity" evidence="5">
    <location>
        <begin position="348"/>
        <end position="364"/>
    </location>
</feature>
<dbReference type="InterPro" id="IPR036852">
    <property type="entry name" value="Peptidase_S8/S53_dom_sf"/>
</dbReference>
<keyword evidence="6" id="KW-1133">Transmembrane helix</keyword>
<accession>A0A372JS93</accession>
<evidence type="ECO:0000259" key="8">
    <source>
        <dbReference type="Pfam" id="PF00082"/>
    </source>
</evidence>
<keyword evidence="6" id="KW-0812">Transmembrane</keyword>
<dbReference type="PANTHER" id="PTHR42884:SF14">
    <property type="entry name" value="NEUROENDOCRINE CONVERTASE 1"/>
    <property type="match status" value="1"/>
</dbReference>
<evidence type="ECO:0000256" key="1">
    <source>
        <dbReference type="ARBA" id="ARBA00022670"/>
    </source>
</evidence>
<evidence type="ECO:0000256" key="3">
    <source>
        <dbReference type="ARBA" id="ARBA00022825"/>
    </source>
</evidence>
<dbReference type="Pfam" id="PF00082">
    <property type="entry name" value="Peptidase_S8"/>
    <property type="match status" value="1"/>
</dbReference>
<feature type="active site" description="Charge relay system" evidence="4">
    <location>
        <position position="67"/>
    </location>
</feature>
<feature type="region of interest" description="Disordered" evidence="5">
    <location>
        <begin position="348"/>
        <end position="372"/>
    </location>
</feature>
<reference evidence="9 10" key="1">
    <citation type="submission" date="2018-08" db="EMBL/GenBank/DDBJ databases">
        <title>Actinomadura jelena sp. nov., a novel Actinomycete isolated from soil in Chad.</title>
        <authorList>
            <person name="Shi L."/>
        </authorList>
    </citation>
    <scope>NUCLEOTIDE SEQUENCE [LARGE SCALE GENOMIC DNA]</scope>
    <source>
        <strain evidence="9 10">NEAU-G17</strain>
    </source>
</reference>
<evidence type="ECO:0000313" key="10">
    <source>
        <dbReference type="Proteomes" id="UP000261811"/>
    </source>
</evidence>
<dbReference type="Proteomes" id="UP000261811">
    <property type="component" value="Unassembled WGS sequence"/>
</dbReference>
<sequence length="409" mass="43463">MTRFLPRPWRRLVAAALASAAAIGAPIPAEAATPSPRSDEWWFRTWSVQDTIWPLTRGSGVTIAVLDYGVNAKLPELSGAIVPGVDLVDHSTDGRVDLDTESPGHGTATTIQMVGRGGGTTGYVGLAPDAKVLPIRIPVSSLGGDVLASAIRTAVDRGAKVINMSFGQDSTTFTPVHCDPQLAPAIKYALERDVILVAAAGNDGNAENAPELPASCPGVVAVGSVTKSLRPWQKTQRQNYVTLAAPGADMTVVDKHGLLRKAAGTSLSADLTSAAIALIRAKHPTMPARTLVQRLFATARPIGRPGWNNQTGFGLLDLPAAIDLANHPVPSTAPNPLYEAFDRWQSRTLPTTSPSSRPSHSQLSVPQKRRSPSTKMAQTWILMAMGGLLLTTLSLGMALTYFWRARRRT</sequence>
<dbReference type="InterPro" id="IPR015500">
    <property type="entry name" value="Peptidase_S8_subtilisin-rel"/>
</dbReference>
<gene>
    <name evidence="9" type="ORF">DZF91_07670</name>
</gene>
<dbReference type="GO" id="GO:0004252">
    <property type="term" value="F:serine-type endopeptidase activity"/>
    <property type="evidence" value="ECO:0007669"/>
    <property type="project" value="UniProtKB-UniRule"/>
</dbReference>
<organism evidence="9 10">
    <name type="scientific">Actinomadura logoneensis</name>
    <dbReference type="NCBI Taxonomy" id="2293572"/>
    <lineage>
        <taxon>Bacteria</taxon>
        <taxon>Bacillati</taxon>
        <taxon>Actinomycetota</taxon>
        <taxon>Actinomycetes</taxon>
        <taxon>Streptosporangiales</taxon>
        <taxon>Thermomonosporaceae</taxon>
        <taxon>Actinomadura</taxon>
    </lineage>
</organism>
<evidence type="ECO:0000256" key="6">
    <source>
        <dbReference type="SAM" id="Phobius"/>
    </source>
</evidence>
<feature type="signal peptide" evidence="7">
    <location>
        <begin position="1"/>
        <end position="31"/>
    </location>
</feature>
<comment type="similarity">
    <text evidence="4">Belongs to the peptidase S8 family.</text>
</comment>
<dbReference type="PANTHER" id="PTHR42884">
    <property type="entry name" value="PROPROTEIN CONVERTASE SUBTILISIN/KEXIN-RELATED"/>
    <property type="match status" value="1"/>
</dbReference>
<dbReference type="GO" id="GO:0016485">
    <property type="term" value="P:protein processing"/>
    <property type="evidence" value="ECO:0007669"/>
    <property type="project" value="TreeGrafter"/>
</dbReference>
<feature type="active site" description="Charge relay system" evidence="4">
    <location>
        <position position="105"/>
    </location>
</feature>
<keyword evidence="1 4" id="KW-0645">Protease</keyword>
<evidence type="ECO:0000256" key="5">
    <source>
        <dbReference type="SAM" id="MobiDB-lite"/>
    </source>
</evidence>
<dbReference type="PROSITE" id="PS51892">
    <property type="entry name" value="SUBTILASE"/>
    <property type="match status" value="1"/>
</dbReference>
<name>A0A372JS93_9ACTN</name>
<evidence type="ECO:0000313" key="9">
    <source>
        <dbReference type="EMBL" id="RFU42218.1"/>
    </source>
</evidence>
<dbReference type="InterPro" id="IPR000209">
    <property type="entry name" value="Peptidase_S8/S53_dom"/>
</dbReference>
<proteinExistence type="inferred from homology"/>
<dbReference type="Gene3D" id="3.40.50.200">
    <property type="entry name" value="Peptidase S8/S53 domain"/>
    <property type="match status" value="1"/>
</dbReference>
<evidence type="ECO:0000256" key="7">
    <source>
        <dbReference type="SAM" id="SignalP"/>
    </source>
</evidence>
<feature type="transmembrane region" description="Helical" evidence="6">
    <location>
        <begin position="380"/>
        <end position="403"/>
    </location>
</feature>
<keyword evidence="10" id="KW-1185">Reference proteome</keyword>
<dbReference type="AlphaFoldDB" id="A0A372JS93"/>
<feature type="chain" id="PRO_5017028094" description="Peptidase S8/S53 domain-containing protein" evidence="7">
    <location>
        <begin position="32"/>
        <end position="409"/>
    </location>
</feature>
<dbReference type="SUPFAM" id="SSF52743">
    <property type="entry name" value="Subtilisin-like"/>
    <property type="match status" value="1"/>
</dbReference>
<evidence type="ECO:0000256" key="4">
    <source>
        <dbReference type="PROSITE-ProRule" id="PRU01240"/>
    </source>
</evidence>